<sequence>MLQRATGTATAEDRSAGRPALSPDGEKTAIPPLVHFCWLGGRMKDAALRNIVQWAEQARTSGWKILIWTTPDTDWGTAFTPLVGKLRMGSIERKNIEDGLDERVESAYRAALAAKDYPAASDLARYGILHKHGGVYADVDLGIGQVKLHEDVPRLSVGDVPVLGPQLRDKRSRDAALKDANLDKLELSEGEKTGAAAEHYLKSGQFGNHFFAVQQGSVAMDRIIKQVALMNEGATEGDFGTGDAAVRTGPNPMLKALVDYQMETKGDYDPSTLQPEGADALHQKVNWLTEESENQDYEQH</sequence>
<dbReference type="EMBL" id="JNFQ01000002">
    <property type="protein sequence ID" value="KFG74075.1"/>
    <property type="molecule type" value="Genomic_DNA"/>
</dbReference>
<proteinExistence type="predicted"/>
<feature type="domain" description="Cyclic nucleotide-binding" evidence="2">
    <location>
        <begin position="182"/>
        <end position="240"/>
    </location>
</feature>
<feature type="region of interest" description="Disordered" evidence="1">
    <location>
        <begin position="1"/>
        <end position="26"/>
    </location>
</feature>
<accession>A0A086MYV7</accession>
<organism evidence="3 4">
    <name type="scientific">Streptomyces mutabilis</name>
    <dbReference type="NCBI Taxonomy" id="67332"/>
    <lineage>
        <taxon>Bacteria</taxon>
        <taxon>Bacillati</taxon>
        <taxon>Actinomycetota</taxon>
        <taxon>Actinomycetes</taxon>
        <taxon>Kitasatosporales</taxon>
        <taxon>Streptomycetaceae</taxon>
        <taxon>Streptomyces</taxon>
    </lineage>
</organism>
<protein>
    <recommendedName>
        <fullName evidence="2">Cyclic nucleotide-binding domain-containing protein</fullName>
    </recommendedName>
</protein>
<evidence type="ECO:0000313" key="4">
    <source>
        <dbReference type="Proteomes" id="UP000029095"/>
    </source>
</evidence>
<dbReference type="InterPro" id="IPR000595">
    <property type="entry name" value="cNMP-bd_dom"/>
</dbReference>
<gene>
    <name evidence="3" type="ORF">FM21_25205</name>
</gene>
<reference evidence="3 4" key="1">
    <citation type="submission" date="2014-05" db="EMBL/GenBank/DDBJ databases">
        <title>Complete genome sequence of the Streptomyces mutabilis TRM45540.</title>
        <authorList>
            <person name="Luo X."/>
            <person name="Zhang L."/>
        </authorList>
    </citation>
    <scope>NUCLEOTIDE SEQUENCE [LARGE SCALE GENOMIC DNA]</scope>
    <source>
        <strain evidence="3 4">TRM45540</strain>
    </source>
</reference>
<dbReference type="InterPro" id="IPR007577">
    <property type="entry name" value="GlycoTrfase_DXD_sugar-bd_CS"/>
</dbReference>
<dbReference type="AlphaFoldDB" id="A0A086MYV7"/>
<dbReference type="Gene3D" id="3.90.550.20">
    <property type="match status" value="1"/>
</dbReference>
<dbReference type="Proteomes" id="UP000029095">
    <property type="component" value="Unassembled WGS sequence"/>
</dbReference>
<dbReference type="Pfam" id="PF04488">
    <property type="entry name" value="Gly_transf_sug"/>
    <property type="match status" value="1"/>
</dbReference>
<name>A0A086MYV7_9ACTN</name>
<dbReference type="SUPFAM" id="SSF53448">
    <property type="entry name" value="Nucleotide-diphospho-sugar transferases"/>
    <property type="match status" value="1"/>
</dbReference>
<keyword evidence="4" id="KW-1185">Reference proteome</keyword>
<evidence type="ECO:0000313" key="3">
    <source>
        <dbReference type="EMBL" id="KFG74075.1"/>
    </source>
</evidence>
<comment type="caution">
    <text evidence="3">The sequence shown here is derived from an EMBL/GenBank/DDBJ whole genome shotgun (WGS) entry which is preliminary data.</text>
</comment>
<dbReference type="HOGENOM" id="CLU_927242_0_0_11"/>
<dbReference type="InterPro" id="IPR029044">
    <property type="entry name" value="Nucleotide-diphossugar_trans"/>
</dbReference>
<evidence type="ECO:0000259" key="2">
    <source>
        <dbReference type="PROSITE" id="PS50042"/>
    </source>
</evidence>
<dbReference type="PROSITE" id="PS50042">
    <property type="entry name" value="CNMP_BINDING_3"/>
    <property type="match status" value="1"/>
</dbReference>
<evidence type="ECO:0000256" key="1">
    <source>
        <dbReference type="SAM" id="MobiDB-lite"/>
    </source>
</evidence>